<dbReference type="AlphaFoldDB" id="A0A562SN74"/>
<keyword evidence="2" id="KW-1185">Reference proteome</keyword>
<dbReference type="Proteomes" id="UP000320593">
    <property type="component" value="Unassembled WGS sequence"/>
</dbReference>
<sequence>MGRLRLQMRMAKRSTASLVHRLLAFEWLDWIVAPRIVITNIRPLVQPDASQGQTIKRAV</sequence>
<protein>
    <submittedName>
        <fullName evidence="1">Uncharacterized protein</fullName>
    </submittedName>
</protein>
<proteinExistence type="predicted"/>
<evidence type="ECO:0000313" key="1">
    <source>
        <dbReference type="EMBL" id="TWI82761.1"/>
    </source>
</evidence>
<reference evidence="1 2" key="1">
    <citation type="submission" date="2019-07" db="EMBL/GenBank/DDBJ databases">
        <title>Genomic Encyclopedia of Archaeal and Bacterial Type Strains, Phase II (KMG-II): from individual species to whole genera.</title>
        <authorList>
            <person name="Goeker M."/>
        </authorList>
    </citation>
    <scope>NUCLEOTIDE SEQUENCE [LARGE SCALE GENOMIC DNA]</scope>
    <source>
        <strain evidence="1 2">ATCC BAA-252</strain>
    </source>
</reference>
<evidence type="ECO:0000313" key="2">
    <source>
        <dbReference type="Proteomes" id="UP000320593"/>
    </source>
</evidence>
<name>A0A562SN74_9HYPH</name>
<accession>A0A562SN74</accession>
<dbReference type="EMBL" id="VLLF01000008">
    <property type="protein sequence ID" value="TWI82761.1"/>
    <property type="molecule type" value="Genomic_DNA"/>
</dbReference>
<organism evidence="1 2">
    <name type="scientific">Roseibium hamelinense</name>
    <dbReference type="NCBI Taxonomy" id="150831"/>
    <lineage>
        <taxon>Bacteria</taxon>
        <taxon>Pseudomonadati</taxon>
        <taxon>Pseudomonadota</taxon>
        <taxon>Alphaproteobacteria</taxon>
        <taxon>Hyphomicrobiales</taxon>
        <taxon>Stappiaceae</taxon>
        <taxon>Roseibium</taxon>
    </lineage>
</organism>
<comment type="caution">
    <text evidence="1">The sequence shown here is derived from an EMBL/GenBank/DDBJ whole genome shotgun (WGS) entry which is preliminary data.</text>
</comment>
<gene>
    <name evidence="1" type="ORF">JM93_03275</name>
</gene>